<organism evidence="2 3">
    <name type="scientific">Mycobacteroides abscessus</name>
    <dbReference type="NCBI Taxonomy" id="36809"/>
    <lineage>
        <taxon>Bacteria</taxon>
        <taxon>Bacillati</taxon>
        <taxon>Actinomycetota</taxon>
        <taxon>Actinomycetes</taxon>
        <taxon>Mycobacteriales</taxon>
        <taxon>Mycobacteriaceae</taxon>
        <taxon>Mycobacteroides</taxon>
    </lineage>
</organism>
<accession>A0ABD7HGB2</accession>
<protein>
    <submittedName>
        <fullName evidence="2">Uncharacterized protein</fullName>
    </submittedName>
</protein>
<name>A0ABD7HGB2_9MYCO</name>
<evidence type="ECO:0000313" key="2">
    <source>
        <dbReference type="EMBL" id="RIT26347.1"/>
    </source>
</evidence>
<dbReference type="AlphaFoldDB" id="A0ABD7HGB2"/>
<sequence>MARLFGVLLAKAVLVCEIRMVNLQERLRKAVADHGPSLATLRLDLEVVIPKVGQMWQEWFEDPRDVHGQAFCTCVRQVILRRRELRPPIPGDTLLTTRGNGLSVQIGDSHGMGFRSRRWPSKVLHGERVRVVNSPGGGELPLLRVKTKAGGQPPLDEDEPQPLFPSPIVTAAGAPDIFALWWPTEDGWGLSEAVLAFVVDVDSASRVQILATEPLPPVTLSPLMSQRQRDQRPVDDFGEFEPPIFGTGEDPDEPA</sequence>
<reference evidence="2 3" key="1">
    <citation type="submission" date="2018-08" db="EMBL/GenBank/DDBJ databases">
        <title>Linezolid Resistance in Mycobacterium abscessus: MIC Distribution and Comprehensive Investigation of Resistance Mechanisms.</title>
        <authorList>
            <person name="Ye M."/>
            <person name="Xu L."/>
            <person name="Zou Y."/>
            <person name="Li B."/>
            <person name="Guo Q."/>
            <person name="Zhang Y."/>
            <person name="Zhan M."/>
            <person name="Xu B."/>
            <person name="Yu F."/>
            <person name="Zhang Z."/>
            <person name="Chu H."/>
        </authorList>
    </citation>
    <scope>NUCLEOTIDE SEQUENCE [LARGE SCALE GENOMIC DNA]</scope>
    <source>
        <strain evidence="2 3">G143</strain>
    </source>
</reference>
<evidence type="ECO:0000256" key="1">
    <source>
        <dbReference type="SAM" id="MobiDB-lite"/>
    </source>
</evidence>
<dbReference type="RefSeq" id="WP_100451998.1">
    <property type="nucleotide sequence ID" value="NZ_QXBN01000061.1"/>
</dbReference>
<feature type="region of interest" description="Disordered" evidence="1">
    <location>
        <begin position="218"/>
        <end position="255"/>
    </location>
</feature>
<evidence type="ECO:0000313" key="3">
    <source>
        <dbReference type="Proteomes" id="UP000284557"/>
    </source>
</evidence>
<dbReference type="EMBL" id="QXBN01000061">
    <property type="protein sequence ID" value="RIT26347.1"/>
    <property type="molecule type" value="Genomic_DNA"/>
</dbReference>
<dbReference type="Proteomes" id="UP000284557">
    <property type="component" value="Unassembled WGS sequence"/>
</dbReference>
<comment type="caution">
    <text evidence="2">The sequence shown here is derived from an EMBL/GenBank/DDBJ whole genome shotgun (WGS) entry which is preliminary data.</text>
</comment>
<proteinExistence type="predicted"/>
<gene>
    <name evidence="2" type="ORF">D2E76_27990</name>
</gene>